<dbReference type="Gene3D" id="6.10.140.2220">
    <property type="match status" value="1"/>
</dbReference>
<protein>
    <recommendedName>
        <fullName evidence="5">MYND-type domain-containing protein</fullName>
    </recommendedName>
</protein>
<dbReference type="PROSITE" id="PS01360">
    <property type="entry name" value="ZF_MYND_1"/>
    <property type="match status" value="1"/>
</dbReference>
<dbReference type="STRING" id="1209926.A0A1G4BHY1"/>
<sequence length="227" mass="26085">MNSARDFEVETPIEKMIKTYSDFSKDHIFPRFNQVDDEVSFHHDEGYFNDTINWCLFAEIIEAETIIRLRLVCSDENKRDFVVAFYPGQGVPVDPRPYKVGHTIAILNAKSKTFLDQTDGIRVEKLETCRAFPIKLADLYLLNTELIKYTRGIDERKGTQQCHACDKKGQKLKKCGGCGYYYYCDAACQKTAWEAKGHKKACKVLKNPNMKMLLNLGIATETVQFKD</sequence>
<evidence type="ECO:0000313" key="6">
    <source>
        <dbReference type="EMBL" id="OHF01014.1"/>
    </source>
</evidence>
<dbReference type="AlphaFoldDB" id="A0A1G4BHY1"/>
<evidence type="ECO:0000256" key="2">
    <source>
        <dbReference type="ARBA" id="ARBA00022771"/>
    </source>
</evidence>
<dbReference type="GeneID" id="34556740"/>
<evidence type="ECO:0000256" key="1">
    <source>
        <dbReference type="ARBA" id="ARBA00022723"/>
    </source>
</evidence>
<keyword evidence="3" id="KW-0862">Zinc</keyword>
<reference evidence="6 7" key="1">
    <citation type="submission" date="2016-09" db="EMBL/GenBank/DDBJ databases">
        <authorList>
            <person name="Capua I."/>
            <person name="De Benedictis P."/>
            <person name="Joannis T."/>
            <person name="Lombin L.H."/>
            <person name="Cattoli G."/>
        </authorList>
    </citation>
    <scope>NUCLEOTIDE SEQUENCE [LARGE SCALE GENOMIC DNA]</scope>
    <source>
        <strain evidence="6 7">IMI 309357</strain>
    </source>
</reference>
<dbReference type="EMBL" id="MJBS01000022">
    <property type="protein sequence ID" value="OHF01014.1"/>
    <property type="molecule type" value="Genomic_DNA"/>
</dbReference>
<dbReference type="OrthoDB" id="265717at2759"/>
<keyword evidence="1" id="KW-0479">Metal-binding</keyword>
<keyword evidence="2 4" id="KW-0863">Zinc-finger</keyword>
<evidence type="ECO:0000259" key="5">
    <source>
        <dbReference type="PROSITE" id="PS50865"/>
    </source>
</evidence>
<dbReference type="RefSeq" id="XP_022478156.1">
    <property type="nucleotide sequence ID" value="XM_022615230.1"/>
</dbReference>
<keyword evidence="7" id="KW-1185">Reference proteome</keyword>
<feature type="domain" description="MYND-type" evidence="5">
    <location>
        <begin position="162"/>
        <end position="202"/>
    </location>
</feature>
<organism evidence="6 7">
    <name type="scientific">Colletotrichum orchidophilum</name>
    <dbReference type="NCBI Taxonomy" id="1209926"/>
    <lineage>
        <taxon>Eukaryota</taxon>
        <taxon>Fungi</taxon>
        <taxon>Dikarya</taxon>
        <taxon>Ascomycota</taxon>
        <taxon>Pezizomycotina</taxon>
        <taxon>Sordariomycetes</taxon>
        <taxon>Hypocreomycetidae</taxon>
        <taxon>Glomerellales</taxon>
        <taxon>Glomerellaceae</taxon>
        <taxon>Colletotrichum</taxon>
    </lineage>
</organism>
<dbReference type="Pfam" id="PF01753">
    <property type="entry name" value="zf-MYND"/>
    <property type="match status" value="1"/>
</dbReference>
<gene>
    <name evidence="6" type="ORF">CORC01_03581</name>
</gene>
<evidence type="ECO:0000256" key="3">
    <source>
        <dbReference type="ARBA" id="ARBA00022833"/>
    </source>
</evidence>
<dbReference type="SUPFAM" id="SSF144232">
    <property type="entry name" value="HIT/MYND zinc finger-like"/>
    <property type="match status" value="1"/>
</dbReference>
<accession>A0A1G4BHY1</accession>
<dbReference type="InterPro" id="IPR002893">
    <property type="entry name" value="Znf_MYND"/>
</dbReference>
<evidence type="ECO:0000313" key="7">
    <source>
        <dbReference type="Proteomes" id="UP000176998"/>
    </source>
</evidence>
<dbReference type="GO" id="GO:0008270">
    <property type="term" value="F:zinc ion binding"/>
    <property type="evidence" value="ECO:0007669"/>
    <property type="project" value="UniProtKB-KW"/>
</dbReference>
<proteinExistence type="predicted"/>
<dbReference type="Proteomes" id="UP000176998">
    <property type="component" value="Unassembled WGS sequence"/>
</dbReference>
<name>A0A1G4BHY1_9PEZI</name>
<comment type="caution">
    <text evidence="6">The sequence shown here is derived from an EMBL/GenBank/DDBJ whole genome shotgun (WGS) entry which is preliminary data.</text>
</comment>
<dbReference type="PROSITE" id="PS50865">
    <property type="entry name" value="ZF_MYND_2"/>
    <property type="match status" value="1"/>
</dbReference>
<evidence type="ECO:0000256" key="4">
    <source>
        <dbReference type="PROSITE-ProRule" id="PRU00134"/>
    </source>
</evidence>